<evidence type="ECO:0000313" key="2">
    <source>
        <dbReference type="EMBL" id="MDN5202360.1"/>
    </source>
</evidence>
<evidence type="ECO:0000313" key="3">
    <source>
        <dbReference type="Proteomes" id="UP001172082"/>
    </source>
</evidence>
<keyword evidence="3" id="KW-1185">Reference proteome</keyword>
<reference evidence="2" key="1">
    <citation type="submission" date="2023-06" db="EMBL/GenBank/DDBJ databases">
        <title>Genomic of Parafulvivirga corallium.</title>
        <authorList>
            <person name="Wang G."/>
        </authorList>
    </citation>
    <scope>NUCLEOTIDE SEQUENCE</scope>
    <source>
        <strain evidence="2">BMA10</strain>
    </source>
</reference>
<dbReference type="Proteomes" id="UP001172082">
    <property type="component" value="Unassembled WGS sequence"/>
</dbReference>
<keyword evidence="1" id="KW-1133">Transmembrane helix</keyword>
<dbReference type="RefSeq" id="WP_346752385.1">
    <property type="nucleotide sequence ID" value="NZ_JAUJEA010000004.1"/>
</dbReference>
<feature type="transmembrane region" description="Helical" evidence="1">
    <location>
        <begin position="218"/>
        <end position="246"/>
    </location>
</feature>
<feature type="transmembrane region" description="Helical" evidence="1">
    <location>
        <begin position="252"/>
        <end position="278"/>
    </location>
</feature>
<keyword evidence="1" id="KW-0812">Transmembrane</keyword>
<accession>A0ABT8KNP6</accession>
<organism evidence="2 3">
    <name type="scientific">Splendidivirga corallicola</name>
    <dbReference type="NCBI Taxonomy" id="3051826"/>
    <lineage>
        <taxon>Bacteria</taxon>
        <taxon>Pseudomonadati</taxon>
        <taxon>Bacteroidota</taxon>
        <taxon>Cytophagia</taxon>
        <taxon>Cytophagales</taxon>
        <taxon>Splendidivirgaceae</taxon>
        <taxon>Splendidivirga</taxon>
    </lineage>
</organism>
<evidence type="ECO:0000256" key="1">
    <source>
        <dbReference type="SAM" id="Phobius"/>
    </source>
</evidence>
<gene>
    <name evidence="2" type="ORF">QQ008_13320</name>
</gene>
<sequence>MNIYQQGFRTNILDTIFKVVGQIWLKVTGGYAIYYITTIILVAIAFLMFIFDGADFDIFGELMNPENLRDPEELKRIADDLSVVLLTPRFAVVIGVLSIIVLVLVSWSYYFAFLVANQQITERKSDFNTAFGKSLGTDVFKLLLALILIYVILLVGSVAAAMTINVSGYIAFLLFVLLFIGIFKLTLIVPAIAVGNLSISEAFSFSLKHITWLRALKLFGISILATFAFSMAAVIIWVMSLIFAFIPILGQIVQLAINIMISGFIMAFTVSALTGLYYRYADEIEDQEEDDIGRHLVPDSSLS</sequence>
<protein>
    <submittedName>
        <fullName evidence="2">Uncharacterized protein</fullName>
    </submittedName>
</protein>
<dbReference type="EMBL" id="JAUJEA010000004">
    <property type="protein sequence ID" value="MDN5202360.1"/>
    <property type="molecule type" value="Genomic_DNA"/>
</dbReference>
<name>A0ABT8KNP6_9BACT</name>
<comment type="caution">
    <text evidence="2">The sequence shown here is derived from an EMBL/GenBank/DDBJ whole genome shotgun (WGS) entry which is preliminary data.</text>
</comment>
<feature type="transmembrane region" description="Helical" evidence="1">
    <location>
        <begin position="142"/>
        <end position="164"/>
    </location>
</feature>
<feature type="transmembrane region" description="Helical" evidence="1">
    <location>
        <begin position="32"/>
        <end position="51"/>
    </location>
</feature>
<feature type="transmembrane region" description="Helical" evidence="1">
    <location>
        <begin position="90"/>
        <end position="115"/>
    </location>
</feature>
<feature type="transmembrane region" description="Helical" evidence="1">
    <location>
        <begin position="170"/>
        <end position="197"/>
    </location>
</feature>
<keyword evidence="1" id="KW-0472">Membrane</keyword>
<proteinExistence type="predicted"/>